<keyword evidence="4" id="KW-0804">Transcription</keyword>
<dbReference type="InterPro" id="IPR000792">
    <property type="entry name" value="Tscrpt_reg_LuxR_C"/>
</dbReference>
<keyword evidence="1" id="KW-0805">Transcription regulation</keyword>
<dbReference type="Pfam" id="PF04542">
    <property type="entry name" value="Sigma70_r2"/>
    <property type="match status" value="1"/>
</dbReference>
<evidence type="ECO:0000313" key="7">
    <source>
        <dbReference type="Proteomes" id="UP001139263"/>
    </source>
</evidence>
<dbReference type="PANTHER" id="PTHR30385:SF1">
    <property type="entry name" value="RNA POLYMERASE SIGMA-H FACTOR"/>
    <property type="match status" value="1"/>
</dbReference>
<keyword evidence="2" id="KW-0731">Sigma factor</keyword>
<dbReference type="InterPro" id="IPR013324">
    <property type="entry name" value="RNA_pol_sigma_r3/r4-like"/>
</dbReference>
<organism evidence="6 7">
    <name type="scientific">Sulfoacidibacillus ferrooxidans</name>
    <dbReference type="NCBI Taxonomy" id="2005001"/>
    <lineage>
        <taxon>Bacteria</taxon>
        <taxon>Bacillati</taxon>
        <taxon>Bacillota</taxon>
        <taxon>Bacilli</taxon>
        <taxon>Bacillales</taxon>
        <taxon>Alicyclobacillaceae</taxon>
        <taxon>Sulfoacidibacillus</taxon>
    </lineage>
</organism>
<dbReference type="GO" id="GO:0016987">
    <property type="term" value="F:sigma factor activity"/>
    <property type="evidence" value="ECO:0007669"/>
    <property type="project" value="UniProtKB-KW"/>
</dbReference>
<evidence type="ECO:0000256" key="4">
    <source>
        <dbReference type="ARBA" id="ARBA00023163"/>
    </source>
</evidence>
<dbReference type="InterPro" id="IPR013325">
    <property type="entry name" value="RNA_pol_sigma_r2"/>
</dbReference>
<dbReference type="Proteomes" id="UP001139263">
    <property type="component" value="Unassembled WGS sequence"/>
</dbReference>
<keyword evidence="7" id="KW-1185">Reference proteome</keyword>
<reference evidence="6" key="1">
    <citation type="submission" date="2022-03" db="EMBL/GenBank/DDBJ databases">
        <title>Draft Genome Sequence of Firmicute Strain S0AB, a Heterotrophic Iron/Sulfur-Oxidizing Extreme Acidophile.</title>
        <authorList>
            <person name="Vergara E."/>
            <person name="Pakostova E."/>
            <person name="Johnson D.B."/>
            <person name="Holmes D.S."/>
        </authorList>
    </citation>
    <scope>NUCLEOTIDE SEQUENCE</scope>
    <source>
        <strain evidence="6">S0AB</strain>
    </source>
</reference>
<dbReference type="Gene3D" id="1.10.1740.10">
    <property type="match status" value="1"/>
</dbReference>
<evidence type="ECO:0000259" key="5">
    <source>
        <dbReference type="PROSITE" id="PS00622"/>
    </source>
</evidence>
<evidence type="ECO:0000313" key="6">
    <source>
        <dbReference type="EMBL" id="MCI0183398.1"/>
    </source>
</evidence>
<dbReference type="RefSeq" id="WP_241713657.1">
    <property type="nucleotide sequence ID" value="NZ_JALBUF010000004.1"/>
</dbReference>
<evidence type="ECO:0000256" key="1">
    <source>
        <dbReference type="ARBA" id="ARBA00023015"/>
    </source>
</evidence>
<dbReference type="GO" id="GO:0003677">
    <property type="term" value="F:DNA binding"/>
    <property type="evidence" value="ECO:0007669"/>
    <property type="project" value="UniProtKB-KW"/>
</dbReference>
<dbReference type="PANTHER" id="PTHR30385">
    <property type="entry name" value="SIGMA FACTOR F FLAGELLAR"/>
    <property type="match status" value="1"/>
</dbReference>
<dbReference type="SUPFAM" id="SSF88946">
    <property type="entry name" value="Sigma2 domain of RNA polymerase sigma factors"/>
    <property type="match status" value="1"/>
</dbReference>
<sequence length="195" mass="22560">MKKTTHDAQNERILVNLLELAQAGDPLSLQELCTRFTPLILRMAKYYQTDVLPMEDLIQSGYEQLLRAIREYDTVQGVYFSYFLKLRVRTGMWSYVRSANRVASRTLHSIRTLSDEEDVDLLQRIPDRAASASYELAEWYDLFDLLSPRERIAMEQLVIAGLTSTEVAATYGVSPETVKTWRKRAQKKLVQALRH</sequence>
<evidence type="ECO:0000256" key="2">
    <source>
        <dbReference type="ARBA" id="ARBA00023082"/>
    </source>
</evidence>
<dbReference type="PRINTS" id="PR00046">
    <property type="entry name" value="SIGMA70FCT"/>
</dbReference>
<dbReference type="GO" id="GO:0006352">
    <property type="term" value="P:DNA-templated transcription initiation"/>
    <property type="evidence" value="ECO:0007669"/>
    <property type="project" value="InterPro"/>
</dbReference>
<dbReference type="InterPro" id="IPR000943">
    <property type="entry name" value="RNA_pol_sigma70"/>
</dbReference>
<gene>
    <name evidence="6" type="primary">fliA_1</name>
    <name evidence="6" type="ORF">MM817_01675</name>
</gene>
<dbReference type="InterPro" id="IPR036388">
    <property type="entry name" value="WH-like_DNA-bd_sf"/>
</dbReference>
<dbReference type="PROSITE" id="PS00622">
    <property type="entry name" value="HTH_LUXR_1"/>
    <property type="match status" value="1"/>
</dbReference>
<dbReference type="SUPFAM" id="SSF88659">
    <property type="entry name" value="Sigma3 and sigma4 domains of RNA polymerase sigma factors"/>
    <property type="match status" value="1"/>
</dbReference>
<evidence type="ECO:0000256" key="3">
    <source>
        <dbReference type="ARBA" id="ARBA00023125"/>
    </source>
</evidence>
<name>A0A9X2ABT1_9BACL</name>
<dbReference type="InterPro" id="IPR014284">
    <property type="entry name" value="RNA_pol_sigma-70_dom"/>
</dbReference>
<comment type="caution">
    <text evidence="6">The sequence shown here is derived from an EMBL/GenBank/DDBJ whole genome shotgun (WGS) entry which is preliminary data.</text>
</comment>
<dbReference type="InterPro" id="IPR007627">
    <property type="entry name" value="RNA_pol_sigma70_r2"/>
</dbReference>
<protein>
    <submittedName>
        <fullName evidence="6">RNA polymerase sigma factor FliA</fullName>
    </submittedName>
</protein>
<dbReference type="NCBIfam" id="TIGR02937">
    <property type="entry name" value="sigma70-ECF"/>
    <property type="match status" value="1"/>
</dbReference>
<keyword evidence="3" id="KW-0238">DNA-binding</keyword>
<dbReference type="Gene3D" id="1.10.10.10">
    <property type="entry name" value="Winged helix-like DNA-binding domain superfamily/Winged helix DNA-binding domain"/>
    <property type="match status" value="1"/>
</dbReference>
<dbReference type="AlphaFoldDB" id="A0A9X2ABT1"/>
<proteinExistence type="predicted"/>
<accession>A0A9X2ABT1</accession>
<dbReference type="EMBL" id="JALBUF010000004">
    <property type="protein sequence ID" value="MCI0183398.1"/>
    <property type="molecule type" value="Genomic_DNA"/>
</dbReference>
<dbReference type="Pfam" id="PF00196">
    <property type="entry name" value="GerE"/>
    <property type="match status" value="1"/>
</dbReference>
<feature type="domain" description="HTH luxR-type" evidence="5">
    <location>
        <begin position="161"/>
        <end position="188"/>
    </location>
</feature>